<proteinExistence type="inferred from homology"/>
<feature type="region of interest" description="Disordered" evidence="10">
    <location>
        <begin position="292"/>
        <end position="312"/>
    </location>
</feature>
<evidence type="ECO:0000313" key="12">
    <source>
        <dbReference type="EMBL" id="GKV40153.1"/>
    </source>
</evidence>
<comment type="caution">
    <text evidence="12">The sequence shown here is derived from an EMBL/GenBank/DDBJ whole genome shotgun (WGS) entry which is preliminary data.</text>
</comment>
<dbReference type="AlphaFoldDB" id="A0AAV5LSL9"/>
<dbReference type="SUPFAM" id="SSF118290">
    <property type="entry name" value="WRKY DNA-binding domain"/>
    <property type="match status" value="2"/>
</dbReference>
<dbReference type="FunFam" id="2.20.25.80:FF:000006">
    <property type="entry name" value="WRKY transcription factor"/>
    <property type="match status" value="1"/>
</dbReference>
<protein>
    <recommendedName>
        <fullName evidence="11">WRKY domain-containing protein</fullName>
    </recommendedName>
</protein>
<feature type="domain" description="WRKY" evidence="11">
    <location>
        <begin position="383"/>
        <end position="448"/>
    </location>
</feature>
<dbReference type="FunFam" id="2.20.25.80:FF:000003">
    <property type="entry name" value="WRKY transcription factor 57"/>
    <property type="match status" value="1"/>
</dbReference>
<evidence type="ECO:0000256" key="5">
    <source>
        <dbReference type="ARBA" id="ARBA00023015"/>
    </source>
</evidence>
<dbReference type="GO" id="GO:0043565">
    <property type="term" value="F:sequence-specific DNA binding"/>
    <property type="evidence" value="ECO:0007669"/>
    <property type="project" value="InterPro"/>
</dbReference>
<dbReference type="PROSITE" id="PS50811">
    <property type="entry name" value="WRKY"/>
    <property type="match status" value="2"/>
</dbReference>
<evidence type="ECO:0000313" key="13">
    <source>
        <dbReference type="Proteomes" id="UP001054252"/>
    </source>
</evidence>
<keyword evidence="5" id="KW-0805">Transcription regulation</keyword>
<evidence type="ECO:0000256" key="7">
    <source>
        <dbReference type="ARBA" id="ARBA00023163"/>
    </source>
</evidence>
<dbReference type="PANTHER" id="PTHR31221:SF126">
    <property type="entry name" value="WRKY DOMAIN-CONTAINING PROTEIN"/>
    <property type="match status" value="1"/>
</dbReference>
<feature type="region of interest" description="Disordered" evidence="10">
    <location>
        <begin position="233"/>
        <end position="268"/>
    </location>
</feature>
<evidence type="ECO:0000256" key="3">
    <source>
        <dbReference type="ARBA" id="ARBA00022737"/>
    </source>
</evidence>
<keyword evidence="8" id="KW-0539">Nucleus</keyword>
<dbReference type="Pfam" id="PF03106">
    <property type="entry name" value="WRKY"/>
    <property type="match status" value="2"/>
</dbReference>
<dbReference type="EMBL" id="BPVZ01000139">
    <property type="protein sequence ID" value="GKV40153.1"/>
    <property type="molecule type" value="Genomic_DNA"/>
</dbReference>
<keyword evidence="2" id="KW-0479">Metal-binding</keyword>
<keyword evidence="3" id="KW-0677">Repeat</keyword>
<evidence type="ECO:0000256" key="2">
    <source>
        <dbReference type="ARBA" id="ARBA00022723"/>
    </source>
</evidence>
<name>A0AAV5LSL9_9ROSI</name>
<gene>
    <name evidence="12" type="ORF">SLEP1_g47820</name>
</gene>
<feature type="domain" description="WRKY" evidence="11">
    <location>
        <begin position="176"/>
        <end position="240"/>
    </location>
</feature>
<dbReference type="PANTHER" id="PTHR31221">
    <property type="entry name" value="WRKY TRANSCRIPTION FACTOR PROTEIN 1-RELATED"/>
    <property type="match status" value="1"/>
</dbReference>
<evidence type="ECO:0000256" key="4">
    <source>
        <dbReference type="ARBA" id="ARBA00022833"/>
    </source>
</evidence>
<evidence type="ECO:0000256" key="1">
    <source>
        <dbReference type="ARBA" id="ARBA00004123"/>
    </source>
</evidence>
<dbReference type="SMART" id="SM00774">
    <property type="entry name" value="WRKY"/>
    <property type="match status" value="2"/>
</dbReference>
<keyword evidence="4" id="KW-0862">Zinc</keyword>
<keyword evidence="6" id="KW-0238">DNA-binding</keyword>
<dbReference type="GO" id="GO:0003700">
    <property type="term" value="F:DNA-binding transcription factor activity"/>
    <property type="evidence" value="ECO:0007669"/>
    <property type="project" value="InterPro"/>
</dbReference>
<evidence type="ECO:0000256" key="9">
    <source>
        <dbReference type="ARBA" id="ARBA00061157"/>
    </source>
</evidence>
<dbReference type="GO" id="GO:0005634">
    <property type="term" value="C:nucleus"/>
    <property type="evidence" value="ECO:0007669"/>
    <property type="project" value="UniProtKB-SubCell"/>
</dbReference>
<dbReference type="InterPro" id="IPR044810">
    <property type="entry name" value="WRKY_plant"/>
</dbReference>
<keyword evidence="7" id="KW-0804">Transcription</keyword>
<evidence type="ECO:0000256" key="10">
    <source>
        <dbReference type="SAM" id="MobiDB-lite"/>
    </source>
</evidence>
<dbReference type="InterPro" id="IPR036576">
    <property type="entry name" value="WRKY_dom_sf"/>
</dbReference>
<evidence type="ECO:0000256" key="8">
    <source>
        <dbReference type="ARBA" id="ARBA00023242"/>
    </source>
</evidence>
<comment type="similarity">
    <text evidence="9">Belongs to the WRKY group I family.</text>
</comment>
<evidence type="ECO:0000256" key="6">
    <source>
        <dbReference type="ARBA" id="ARBA00023125"/>
    </source>
</evidence>
<accession>A0AAV5LSL9</accession>
<dbReference type="InterPro" id="IPR003657">
    <property type="entry name" value="WRKY_dom"/>
</dbReference>
<dbReference type="GO" id="GO:0046872">
    <property type="term" value="F:metal ion binding"/>
    <property type="evidence" value="ECO:0007669"/>
    <property type="project" value="UniProtKB-KW"/>
</dbReference>
<keyword evidence="13" id="KW-1185">Reference proteome</keyword>
<organism evidence="12 13">
    <name type="scientific">Rubroshorea leprosula</name>
    <dbReference type="NCBI Taxonomy" id="152421"/>
    <lineage>
        <taxon>Eukaryota</taxon>
        <taxon>Viridiplantae</taxon>
        <taxon>Streptophyta</taxon>
        <taxon>Embryophyta</taxon>
        <taxon>Tracheophyta</taxon>
        <taxon>Spermatophyta</taxon>
        <taxon>Magnoliopsida</taxon>
        <taxon>eudicotyledons</taxon>
        <taxon>Gunneridae</taxon>
        <taxon>Pentapetalae</taxon>
        <taxon>rosids</taxon>
        <taxon>malvids</taxon>
        <taxon>Malvales</taxon>
        <taxon>Dipterocarpaceae</taxon>
        <taxon>Rubroshorea</taxon>
    </lineage>
</organism>
<comment type="subcellular location">
    <subcellularLocation>
        <location evidence="1">Nucleus</location>
    </subcellularLocation>
</comment>
<sequence>MDRDGPNLHIENAAVVVGGGECGGGGGGDGGGGRGSIAERRAATCGFNAERIGTPVTRSPCLTISPGISPTALLDSPVLLSNSSPLSSPYLVQKNGAEYHPPASLELDFEFPIEFPKGAIRRSSEVESVADVRGLNNTVSDNCCNLGFSSLAVASGQDAGPHILDCDQKGTNPSMEMITTSEDGYNWRKYGQKQVKGSEYPRSYYKCTHPNCQVKKKVERSLDGQITEIIYKGAHNHPKPQPNRRASLGSTFSPDSMSEMAGGSQTSVKGEGGLLWRNIHIGLKDIKVVSESSNWRADNSERTSPISQASDHLLTNQGNSVGLLESAETPEFSSTLASHNDDNDDRAILQGGVLFFDDPTDDDESESKRRAVREPRVVVQIESEVDILDDGYRWRKYGQKIVKGNPNPRSYYKCTSPGCSVRKHVERVSDNLKCVLTTYEGKHNHGVPAARNSCHISLSGSSMPNTQSNPVLLRDTSTSKPETQIPGIANPFNQKPEFNNGYPSPAFLGNFSNEMKCGASSIYQMKFPPLQHVSPYSPFGPNSGNSSAHSAGSVVMDFPIPLPLRLPQSVNFPLSRFDANNGKPALPAQSFLQAQQLKENDPQFLRPKLEKRDENLYNACYPIMDHANASSFSSVFLSKAAVKGGQYKVAQAISEEERDDDHYDARLCHYRPSKCIASSSGEGIFRFRGVLFAFEHAR</sequence>
<evidence type="ECO:0000259" key="11">
    <source>
        <dbReference type="PROSITE" id="PS50811"/>
    </source>
</evidence>
<reference evidence="12 13" key="1">
    <citation type="journal article" date="2021" name="Commun. Biol.">
        <title>The genome of Shorea leprosula (Dipterocarpaceae) highlights the ecological relevance of drought in aseasonal tropical rainforests.</title>
        <authorList>
            <person name="Ng K.K.S."/>
            <person name="Kobayashi M.J."/>
            <person name="Fawcett J.A."/>
            <person name="Hatakeyama M."/>
            <person name="Paape T."/>
            <person name="Ng C.H."/>
            <person name="Ang C.C."/>
            <person name="Tnah L.H."/>
            <person name="Lee C.T."/>
            <person name="Nishiyama T."/>
            <person name="Sese J."/>
            <person name="O'Brien M.J."/>
            <person name="Copetti D."/>
            <person name="Mohd Noor M.I."/>
            <person name="Ong R.C."/>
            <person name="Putra M."/>
            <person name="Sireger I.Z."/>
            <person name="Indrioko S."/>
            <person name="Kosugi Y."/>
            <person name="Izuno A."/>
            <person name="Isagi Y."/>
            <person name="Lee S.L."/>
            <person name="Shimizu K.K."/>
        </authorList>
    </citation>
    <scope>NUCLEOTIDE SEQUENCE [LARGE SCALE GENOMIC DNA]</scope>
    <source>
        <strain evidence="12">214</strain>
    </source>
</reference>
<dbReference type="Proteomes" id="UP001054252">
    <property type="component" value="Unassembled WGS sequence"/>
</dbReference>
<dbReference type="Gene3D" id="2.20.25.80">
    <property type="entry name" value="WRKY domain"/>
    <property type="match status" value="2"/>
</dbReference>